<protein>
    <submittedName>
        <fullName evidence="1">Uncharacterized protein</fullName>
    </submittedName>
</protein>
<accession>A0A834JLJ5</accession>
<keyword evidence="2" id="KW-1185">Reference proteome</keyword>
<sequence length="149" mass="16380">MYHENDAAVLLLFDEVIHGNANNTNPERVFFLWEENPRLEIFLALCNSGGLISSFLAEFTTDVDNESTFLLLTVSRYAVRIHDDQLESILRRDRSKQAQGENYGKACSSSNGSGGGAGVAPPPLAAVAYRSGLAIIKFVLNKRNNEFNG</sequence>
<dbReference type="EMBL" id="JACSDY010000024">
    <property type="protein sequence ID" value="KAF7389726.1"/>
    <property type="molecule type" value="Genomic_DNA"/>
</dbReference>
<proteinExistence type="predicted"/>
<name>A0A834JLJ5_VESPE</name>
<dbReference type="Proteomes" id="UP000600918">
    <property type="component" value="Unassembled WGS sequence"/>
</dbReference>
<evidence type="ECO:0000313" key="1">
    <source>
        <dbReference type="EMBL" id="KAF7389726.1"/>
    </source>
</evidence>
<evidence type="ECO:0000313" key="2">
    <source>
        <dbReference type="Proteomes" id="UP000600918"/>
    </source>
</evidence>
<organism evidence="1 2">
    <name type="scientific">Vespula pensylvanica</name>
    <name type="common">Western yellow jacket</name>
    <name type="synonym">Wasp</name>
    <dbReference type="NCBI Taxonomy" id="30213"/>
    <lineage>
        <taxon>Eukaryota</taxon>
        <taxon>Metazoa</taxon>
        <taxon>Ecdysozoa</taxon>
        <taxon>Arthropoda</taxon>
        <taxon>Hexapoda</taxon>
        <taxon>Insecta</taxon>
        <taxon>Pterygota</taxon>
        <taxon>Neoptera</taxon>
        <taxon>Endopterygota</taxon>
        <taxon>Hymenoptera</taxon>
        <taxon>Apocrita</taxon>
        <taxon>Aculeata</taxon>
        <taxon>Vespoidea</taxon>
        <taxon>Vespidae</taxon>
        <taxon>Vespinae</taxon>
        <taxon>Vespula</taxon>
    </lineage>
</organism>
<dbReference type="AlphaFoldDB" id="A0A834JLJ5"/>
<reference evidence="1" key="1">
    <citation type="journal article" date="2020" name="G3 (Bethesda)">
        <title>High-Quality Assemblies for Three Invasive Social Wasps from the &lt;i&gt;Vespula&lt;/i&gt; Genus.</title>
        <authorList>
            <person name="Harrop T.W.R."/>
            <person name="Guhlin J."/>
            <person name="McLaughlin G.M."/>
            <person name="Permina E."/>
            <person name="Stockwell P."/>
            <person name="Gilligan J."/>
            <person name="Le Lec M.F."/>
            <person name="Gruber M.A.M."/>
            <person name="Quinn O."/>
            <person name="Lovegrove M."/>
            <person name="Duncan E.J."/>
            <person name="Remnant E.J."/>
            <person name="Van Eeckhoven J."/>
            <person name="Graham B."/>
            <person name="Knapp R.A."/>
            <person name="Langford K.W."/>
            <person name="Kronenberg Z."/>
            <person name="Press M.O."/>
            <person name="Eacker S.M."/>
            <person name="Wilson-Rankin E.E."/>
            <person name="Purcell J."/>
            <person name="Lester P.J."/>
            <person name="Dearden P.K."/>
        </authorList>
    </citation>
    <scope>NUCLEOTIDE SEQUENCE</scope>
    <source>
        <strain evidence="1">Volc-1</strain>
    </source>
</reference>
<gene>
    <name evidence="1" type="ORF">H0235_018210</name>
</gene>
<comment type="caution">
    <text evidence="1">The sequence shown here is derived from an EMBL/GenBank/DDBJ whole genome shotgun (WGS) entry which is preliminary data.</text>
</comment>